<evidence type="ECO:0000313" key="2">
    <source>
        <dbReference type="EMBL" id="CAH7668421.1"/>
    </source>
</evidence>
<dbReference type="EMBL" id="CALTRL010000510">
    <property type="protein sequence ID" value="CAH7668421.1"/>
    <property type="molecule type" value="Genomic_DNA"/>
</dbReference>
<evidence type="ECO:0000256" key="1">
    <source>
        <dbReference type="SAM" id="MobiDB-lite"/>
    </source>
</evidence>
<feature type="region of interest" description="Disordered" evidence="1">
    <location>
        <begin position="1"/>
        <end position="150"/>
    </location>
</feature>
<accession>A0AAV0AK73</accession>
<feature type="compositionally biased region" description="Acidic residues" evidence="1">
    <location>
        <begin position="53"/>
        <end position="64"/>
    </location>
</feature>
<proteinExistence type="predicted"/>
<reference evidence="2" key="1">
    <citation type="submission" date="2022-06" db="EMBL/GenBank/DDBJ databases">
        <authorList>
            <consortium name="SYNGENTA / RWTH Aachen University"/>
        </authorList>
    </citation>
    <scope>NUCLEOTIDE SEQUENCE</scope>
</reference>
<protein>
    <submittedName>
        <fullName evidence="2">Uncharacterized protein</fullName>
    </submittedName>
</protein>
<feature type="compositionally biased region" description="Acidic residues" evidence="1">
    <location>
        <begin position="75"/>
        <end position="89"/>
    </location>
</feature>
<feature type="compositionally biased region" description="Acidic residues" evidence="1">
    <location>
        <begin position="111"/>
        <end position="121"/>
    </location>
</feature>
<name>A0AAV0AK73_PHAPC</name>
<evidence type="ECO:0000313" key="3">
    <source>
        <dbReference type="Proteomes" id="UP001153365"/>
    </source>
</evidence>
<comment type="caution">
    <text evidence="2">The sequence shown here is derived from an EMBL/GenBank/DDBJ whole genome shotgun (WGS) entry which is preliminary data.</text>
</comment>
<gene>
    <name evidence="2" type="ORF">PPACK8108_LOCUS2928</name>
</gene>
<keyword evidence="3" id="KW-1185">Reference proteome</keyword>
<dbReference type="Proteomes" id="UP001153365">
    <property type="component" value="Unassembled WGS sequence"/>
</dbReference>
<feature type="compositionally biased region" description="Basic and acidic residues" evidence="1">
    <location>
        <begin position="65"/>
        <end position="74"/>
    </location>
</feature>
<organism evidence="2 3">
    <name type="scientific">Phakopsora pachyrhizi</name>
    <name type="common">Asian soybean rust disease fungus</name>
    <dbReference type="NCBI Taxonomy" id="170000"/>
    <lineage>
        <taxon>Eukaryota</taxon>
        <taxon>Fungi</taxon>
        <taxon>Dikarya</taxon>
        <taxon>Basidiomycota</taxon>
        <taxon>Pucciniomycotina</taxon>
        <taxon>Pucciniomycetes</taxon>
        <taxon>Pucciniales</taxon>
        <taxon>Phakopsoraceae</taxon>
        <taxon>Phakopsora</taxon>
    </lineage>
</organism>
<dbReference type="AlphaFoldDB" id="A0AAV0AK73"/>
<feature type="compositionally biased region" description="Basic and acidic residues" evidence="1">
    <location>
        <begin position="122"/>
        <end position="134"/>
    </location>
</feature>
<sequence length="150" mass="16438">MDLEMNHQATGAKDVSKEIQSEEQLQGFQDDVDQENDNGDKDLSEKEDRAIETQDDLEGAELEDIQERDGKDDGGDGDNDEEDCDDNVEDGVGKVNPLDSGAVDEKFWDEQGSEDGGEEENEARLSAKQEKEIAEQTSGYPTGPGRPSAK</sequence>
<feature type="compositionally biased region" description="Basic and acidic residues" evidence="1">
    <location>
        <begin position="38"/>
        <end position="52"/>
    </location>
</feature>